<dbReference type="Pfam" id="PF14559">
    <property type="entry name" value="TPR_19"/>
    <property type="match status" value="1"/>
</dbReference>
<dbReference type="RefSeq" id="XP_014664245.1">
    <property type="nucleotide sequence ID" value="XM_014808759.1"/>
</dbReference>
<keyword evidence="5" id="KW-1185">Reference proteome</keyword>
<reference evidence="6" key="1">
    <citation type="submission" date="2025-08" db="UniProtKB">
        <authorList>
            <consortium name="RefSeq"/>
        </authorList>
    </citation>
    <scope>IDENTIFICATION</scope>
</reference>
<feature type="compositionally biased region" description="Acidic residues" evidence="4">
    <location>
        <begin position="523"/>
        <end position="541"/>
    </location>
</feature>
<dbReference type="InterPro" id="IPR013105">
    <property type="entry name" value="TPR_2"/>
</dbReference>
<feature type="repeat" description="TPR" evidence="3">
    <location>
        <begin position="329"/>
        <end position="362"/>
    </location>
</feature>
<organism evidence="5 6">
    <name type="scientific">Priapulus caudatus</name>
    <name type="common">Priapulid worm</name>
    <dbReference type="NCBI Taxonomy" id="37621"/>
    <lineage>
        <taxon>Eukaryota</taxon>
        <taxon>Metazoa</taxon>
        <taxon>Ecdysozoa</taxon>
        <taxon>Scalidophora</taxon>
        <taxon>Priapulida</taxon>
        <taxon>Priapulimorpha</taxon>
        <taxon>Priapulimorphida</taxon>
        <taxon>Priapulidae</taxon>
        <taxon>Priapulus</taxon>
    </lineage>
</organism>
<name>A0ABM1DWC4_PRICU</name>
<evidence type="ECO:0000313" key="5">
    <source>
        <dbReference type="Proteomes" id="UP000695022"/>
    </source>
</evidence>
<dbReference type="Proteomes" id="UP000695022">
    <property type="component" value="Unplaced"/>
</dbReference>
<dbReference type="PANTHER" id="PTHR12558:SF36">
    <property type="entry name" value="ANAPHASE-PROMOTING COMPLEX SUBUNIT 7"/>
    <property type="match status" value="1"/>
</dbReference>
<evidence type="ECO:0000256" key="1">
    <source>
        <dbReference type="ARBA" id="ARBA00022737"/>
    </source>
</evidence>
<dbReference type="GeneID" id="106806726"/>
<feature type="repeat" description="TPR" evidence="3">
    <location>
        <begin position="227"/>
        <end position="260"/>
    </location>
</feature>
<dbReference type="Pfam" id="PF07719">
    <property type="entry name" value="TPR_2"/>
    <property type="match status" value="1"/>
</dbReference>
<dbReference type="SMART" id="SM00028">
    <property type="entry name" value="TPR"/>
    <property type="match status" value="7"/>
</dbReference>
<protein>
    <submittedName>
        <fullName evidence="6">Anaphase-promoting complex subunit 7-like</fullName>
    </submittedName>
</protein>
<dbReference type="PANTHER" id="PTHR12558">
    <property type="entry name" value="CELL DIVISION CYCLE 16,23,27"/>
    <property type="match status" value="1"/>
</dbReference>
<dbReference type="InterPro" id="IPR019734">
    <property type="entry name" value="TPR_rpt"/>
</dbReference>
<dbReference type="PROSITE" id="PS50293">
    <property type="entry name" value="TPR_REGION"/>
    <property type="match status" value="1"/>
</dbReference>
<evidence type="ECO:0000313" key="6">
    <source>
        <dbReference type="RefSeq" id="XP_014664245.1"/>
    </source>
</evidence>
<keyword evidence="2 3" id="KW-0802">TPR repeat</keyword>
<accession>A0ABM1DWC4</accession>
<evidence type="ECO:0000256" key="4">
    <source>
        <dbReference type="SAM" id="MobiDB-lite"/>
    </source>
</evidence>
<sequence length="552" mass="61847">MNVFEQIKLLHDQELHSSVISLASLVLSVSEHSQDVLSTAAKYQTLVYYGEALYEEAEHHRAEPTFRKALQLYKVIMKSKTKAQKPDVTSEVDVKFRLHQCHVHMKQFQQAIAVLESITAKQRTPKVNMALAKLYRRTGVERSATTGFKEVLRECPLALDAAVALMGLGIRGVEIASLMTPVISHLSSMEWLLSWIRAHAHLASKEFTQAATAFSQLDSKTHLRDNVDVLCSLGEAYYMNGNYKSALTTLERAYSLDPLLLKNMDLLAALLAREKKIKKLEGFANHMMMLTEQAVEPWIAMAHFCMATKKATRAVYFAQKAYTIDSRSMEALLLKGAALLDLRKVSEAILHYREALRINAYRYEAHKGLVECYMASHRGREAITTASATCKQLGQTPRVLTLYASVLDKDPLTRDKAKSCLEKALKQDPYYTEAVCLMADIHASDQQLDKAISLIRMQLVVESSSSRLHQMFGDFLSRNGEHQEALDQFHIALRLDPSNGKAQEGVQKAEKHGDMGDCSYAEVDMDDMAESENDADLEGSDGDAVWSDTDFA</sequence>
<feature type="region of interest" description="Disordered" evidence="4">
    <location>
        <begin position="500"/>
        <end position="552"/>
    </location>
</feature>
<proteinExistence type="predicted"/>
<dbReference type="InterPro" id="IPR011990">
    <property type="entry name" value="TPR-like_helical_dom_sf"/>
</dbReference>
<dbReference type="PROSITE" id="PS50005">
    <property type="entry name" value="TPR"/>
    <property type="match status" value="3"/>
</dbReference>
<keyword evidence="1" id="KW-0677">Repeat</keyword>
<evidence type="ECO:0000256" key="2">
    <source>
        <dbReference type="ARBA" id="ARBA00022803"/>
    </source>
</evidence>
<evidence type="ECO:0000256" key="3">
    <source>
        <dbReference type="PROSITE-ProRule" id="PRU00339"/>
    </source>
</evidence>
<dbReference type="SUPFAM" id="SSF48452">
    <property type="entry name" value="TPR-like"/>
    <property type="match status" value="1"/>
</dbReference>
<gene>
    <name evidence="6" type="primary">LOC106806726</name>
</gene>
<feature type="repeat" description="TPR" evidence="3">
    <location>
        <begin position="466"/>
        <end position="499"/>
    </location>
</feature>
<dbReference type="Gene3D" id="1.25.40.10">
    <property type="entry name" value="Tetratricopeptide repeat domain"/>
    <property type="match status" value="4"/>
</dbReference>